<dbReference type="Proteomes" id="UP001054945">
    <property type="component" value="Unassembled WGS sequence"/>
</dbReference>
<reference evidence="1 2" key="1">
    <citation type="submission" date="2021-06" db="EMBL/GenBank/DDBJ databases">
        <title>Caerostris extrusa draft genome.</title>
        <authorList>
            <person name="Kono N."/>
            <person name="Arakawa K."/>
        </authorList>
    </citation>
    <scope>NUCLEOTIDE SEQUENCE [LARGE SCALE GENOMIC DNA]</scope>
</reference>
<comment type="caution">
    <text evidence="1">The sequence shown here is derived from an EMBL/GenBank/DDBJ whole genome shotgun (WGS) entry which is preliminary data.</text>
</comment>
<accession>A0AAV4NBB7</accession>
<dbReference type="AlphaFoldDB" id="A0AAV4NBB7"/>
<protein>
    <submittedName>
        <fullName evidence="1">Uncharacterized protein</fullName>
    </submittedName>
</protein>
<dbReference type="EMBL" id="BPLR01003182">
    <property type="protein sequence ID" value="GIX81901.1"/>
    <property type="molecule type" value="Genomic_DNA"/>
</dbReference>
<evidence type="ECO:0000313" key="1">
    <source>
        <dbReference type="EMBL" id="GIX81901.1"/>
    </source>
</evidence>
<proteinExistence type="predicted"/>
<gene>
    <name evidence="1" type="ORF">CEXT_124501</name>
</gene>
<name>A0AAV4NBB7_CAEEX</name>
<sequence length="198" mass="22604">MPQLQMLEAYTPSTVNTYAIELTKICAAITNDRELYAAFTAITYESRAAIICSLRLVPQLHMHMLTRIIYGSCHNLHMLETYTPSTVNTYAIELTKICAAITNDSELYAAFTAITYDCELYCAAHMLVPQLHMLANFIRLVPQLHMLTNYIQIVSQLHVENYIRFVQQLHMLVNYCAMNNLPTVGEEGVWFGLVWFGL</sequence>
<evidence type="ECO:0000313" key="2">
    <source>
        <dbReference type="Proteomes" id="UP001054945"/>
    </source>
</evidence>
<keyword evidence="2" id="KW-1185">Reference proteome</keyword>
<organism evidence="1 2">
    <name type="scientific">Caerostris extrusa</name>
    <name type="common">Bark spider</name>
    <name type="synonym">Caerostris bankana</name>
    <dbReference type="NCBI Taxonomy" id="172846"/>
    <lineage>
        <taxon>Eukaryota</taxon>
        <taxon>Metazoa</taxon>
        <taxon>Ecdysozoa</taxon>
        <taxon>Arthropoda</taxon>
        <taxon>Chelicerata</taxon>
        <taxon>Arachnida</taxon>
        <taxon>Araneae</taxon>
        <taxon>Araneomorphae</taxon>
        <taxon>Entelegynae</taxon>
        <taxon>Araneoidea</taxon>
        <taxon>Araneidae</taxon>
        <taxon>Caerostris</taxon>
    </lineage>
</organism>